<accession>A0A0B2VSD3</accession>
<feature type="compositionally biased region" description="Low complexity" evidence="1">
    <location>
        <begin position="1"/>
        <end position="14"/>
    </location>
</feature>
<reference evidence="2 3" key="1">
    <citation type="submission" date="2014-11" db="EMBL/GenBank/DDBJ databases">
        <title>Genetic blueprint of the zoonotic pathogen Toxocara canis.</title>
        <authorList>
            <person name="Zhu X.-Q."/>
            <person name="Korhonen P.K."/>
            <person name="Cai H."/>
            <person name="Young N.D."/>
            <person name="Nejsum P."/>
            <person name="von Samson-Himmelstjerna G."/>
            <person name="Boag P.R."/>
            <person name="Tan P."/>
            <person name="Li Q."/>
            <person name="Min J."/>
            <person name="Yang Y."/>
            <person name="Wang X."/>
            <person name="Fang X."/>
            <person name="Hall R.S."/>
            <person name="Hofmann A."/>
            <person name="Sternberg P.W."/>
            <person name="Jex A.R."/>
            <person name="Gasser R.B."/>
        </authorList>
    </citation>
    <scope>NUCLEOTIDE SEQUENCE [LARGE SCALE GENOMIC DNA]</scope>
    <source>
        <strain evidence="2">PN_DK_2014</strain>
    </source>
</reference>
<dbReference type="EMBL" id="JPKZ01000908">
    <property type="protein sequence ID" value="KHN84623.1"/>
    <property type="molecule type" value="Genomic_DNA"/>
</dbReference>
<evidence type="ECO:0000313" key="3">
    <source>
        <dbReference type="Proteomes" id="UP000031036"/>
    </source>
</evidence>
<dbReference type="AlphaFoldDB" id="A0A0B2VSD3"/>
<organism evidence="2 3">
    <name type="scientific">Toxocara canis</name>
    <name type="common">Canine roundworm</name>
    <dbReference type="NCBI Taxonomy" id="6265"/>
    <lineage>
        <taxon>Eukaryota</taxon>
        <taxon>Metazoa</taxon>
        <taxon>Ecdysozoa</taxon>
        <taxon>Nematoda</taxon>
        <taxon>Chromadorea</taxon>
        <taxon>Rhabditida</taxon>
        <taxon>Spirurina</taxon>
        <taxon>Ascaridomorpha</taxon>
        <taxon>Ascaridoidea</taxon>
        <taxon>Toxocaridae</taxon>
        <taxon>Toxocara</taxon>
    </lineage>
</organism>
<keyword evidence="3" id="KW-1185">Reference proteome</keyword>
<evidence type="ECO:0000313" key="2">
    <source>
        <dbReference type="EMBL" id="KHN84623.1"/>
    </source>
</evidence>
<dbReference type="OrthoDB" id="5871279at2759"/>
<comment type="caution">
    <text evidence="2">The sequence shown here is derived from an EMBL/GenBank/DDBJ whole genome shotgun (WGS) entry which is preliminary data.</text>
</comment>
<dbReference type="Proteomes" id="UP000031036">
    <property type="component" value="Unassembled WGS sequence"/>
</dbReference>
<gene>
    <name evidence="2" type="ORF">Tcan_10888</name>
</gene>
<sequence length="207" mass="22458">MSASSAPRRAISPSDLDERRAVLGQKRPYGLNGPPMPPFVPRARLAVGTGFISGFDPVTTIQPQKFGFFDQALPSISAGHVKEKRSEPPNKVDIAKEGVPIVTENVRASVPIATRSPIIEEPRMIQPPSLNGSNTSSVGPVDTKPVHTIQPTAEEDAINGAINELFAKMVWKKLDLIKDPLRLSRLHTEIMNVLQQAVAEEGTNNVE</sequence>
<evidence type="ECO:0000256" key="1">
    <source>
        <dbReference type="SAM" id="MobiDB-lite"/>
    </source>
</evidence>
<protein>
    <submittedName>
        <fullName evidence="2">Uncharacterized protein</fullName>
    </submittedName>
</protein>
<name>A0A0B2VSD3_TOXCA</name>
<feature type="region of interest" description="Disordered" evidence="1">
    <location>
        <begin position="1"/>
        <end position="35"/>
    </location>
</feature>
<proteinExistence type="predicted"/>